<keyword evidence="3" id="KW-1185">Reference proteome</keyword>
<dbReference type="PANTHER" id="PTHR31639">
    <property type="entry name" value="F-BOX PROTEIN-LIKE"/>
    <property type="match status" value="1"/>
</dbReference>
<dbReference type="AlphaFoldDB" id="A0AAV0DCL1"/>
<dbReference type="InterPro" id="IPR055411">
    <property type="entry name" value="LRR_FXL15/At3g58940/PEG3-like"/>
</dbReference>
<organism evidence="2 3">
    <name type="scientific">Cuscuta epithymum</name>
    <dbReference type="NCBI Taxonomy" id="186058"/>
    <lineage>
        <taxon>Eukaryota</taxon>
        <taxon>Viridiplantae</taxon>
        <taxon>Streptophyta</taxon>
        <taxon>Embryophyta</taxon>
        <taxon>Tracheophyta</taxon>
        <taxon>Spermatophyta</taxon>
        <taxon>Magnoliopsida</taxon>
        <taxon>eudicotyledons</taxon>
        <taxon>Gunneridae</taxon>
        <taxon>Pentapetalae</taxon>
        <taxon>asterids</taxon>
        <taxon>lamiids</taxon>
        <taxon>Solanales</taxon>
        <taxon>Convolvulaceae</taxon>
        <taxon>Cuscuteae</taxon>
        <taxon>Cuscuta</taxon>
        <taxon>Cuscuta subgen. Cuscuta</taxon>
    </lineage>
</organism>
<dbReference type="InterPro" id="IPR036047">
    <property type="entry name" value="F-box-like_dom_sf"/>
</dbReference>
<dbReference type="EMBL" id="CAMAPF010000087">
    <property type="protein sequence ID" value="CAH9096426.1"/>
    <property type="molecule type" value="Genomic_DNA"/>
</dbReference>
<accession>A0AAV0DCL1</accession>
<dbReference type="Gene3D" id="1.20.1280.50">
    <property type="match status" value="1"/>
</dbReference>
<feature type="domain" description="F-box" evidence="1">
    <location>
        <begin position="43"/>
        <end position="100"/>
    </location>
</feature>
<dbReference type="PROSITE" id="PS50181">
    <property type="entry name" value="FBOX"/>
    <property type="match status" value="1"/>
</dbReference>
<dbReference type="Pfam" id="PF00646">
    <property type="entry name" value="F-box"/>
    <property type="match status" value="1"/>
</dbReference>
<comment type="caution">
    <text evidence="2">The sequence shown here is derived from an EMBL/GenBank/DDBJ whole genome shotgun (WGS) entry which is preliminary data.</text>
</comment>
<evidence type="ECO:0000313" key="3">
    <source>
        <dbReference type="Proteomes" id="UP001152523"/>
    </source>
</evidence>
<dbReference type="InterPro" id="IPR001810">
    <property type="entry name" value="F-box_dom"/>
</dbReference>
<dbReference type="InterPro" id="IPR032675">
    <property type="entry name" value="LRR_dom_sf"/>
</dbReference>
<evidence type="ECO:0000313" key="2">
    <source>
        <dbReference type="EMBL" id="CAH9096426.1"/>
    </source>
</evidence>
<dbReference type="SUPFAM" id="SSF81383">
    <property type="entry name" value="F-box domain"/>
    <property type="match status" value="1"/>
</dbReference>
<protein>
    <recommendedName>
        <fullName evidence="1">F-box domain-containing protein</fullName>
    </recommendedName>
</protein>
<dbReference type="PANTHER" id="PTHR31639:SF256">
    <property type="entry name" value="OS07G0242900 PROTEIN"/>
    <property type="match status" value="1"/>
</dbReference>
<dbReference type="Pfam" id="PF24758">
    <property type="entry name" value="LRR_At5g56370"/>
    <property type="match status" value="1"/>
</dbReference>
<proteinExistence type="predicted"/>
<dbReference type="Gene3D" id="3.80.10.10">
    <property type="entry name" value="Ribonuclease Inhibitor"/>
    <property type="match status" value="1"/>
</dbReference>
<gene>
    <name evidence="2" type="ORF">CEPIT_LOCUS13732</name>
</gene>
<evidence type="ECO:0000259" key="1">
    <source>
        <dbReference type="PROSITE" id="PS50181"/>
    </source>
</evidence>
<dbReference type="Proteomes" id="UP001152523">
    <property type="component" value="Unassembled WGS sequence"/>
</dbReference>
<dbReference type="SUPFAM" id="SSF52047">
    <property type="entry name" value="RNI-like"/>
    <property type="match status" value="1"/>
</dbReference>
<sequence>MCVNKKVRSNDYLVCPVVKLLKLKDPGIQLRTSAAWMMATGSMDRFSELPSEILDKILGLLDIQEAARMAVLSTFWREMWFNLTDLNFGCSFFYHIWKKYSSAHSHFRTKTTKTETTNSDILTSAGMYVVNKVLTEHKGHIRKFEFSFFHHGRISLASRSFDIDQWLLLITRKGVEELDIDFERNGKDEYSLPKCILSCPTLKRLWLRGVSVGPLNMPCILPNATSLSFLNVKFEPNDALDYKVNVPMLESLLLIGCDNMFSFNITAPKLCKLIFQSCRYDQCRGFLPVHLELGSLCFLNLDALSLKKFVEDFPSRGPQLQPHELNVEYPCLSNPYNEVDVSSAFIHLLKLCPKLHEIHMDMAFVEALRDCLCTKSDNSKELYRVAETHHMLHTLSIDFFDACENYPALVKGLVSSFPTLVKFVINDFDSEFNQKILEFPTKVEMKVVIE</sequence>
<name>A0AAV0DCL1_9ASTE</name>
<reference evidence="2" key="1">
    <citation type="submission" date="2022-07" db="EMBL/GenBank/DDBJ databases">
        <authorList>
            <person name="Macas J."/>
            <person name="Novak P."/>
            <person name="Neumann P."/>
        </authorList>
    </citation>
    <scope>NUCLEOTIDE SEQUENCE</scope>
</reference>